<organism evidence="7 8">
    <name type="scientific">Penicillium decumbens</name>
    <dbReference type="NCBI Taxonomy" id="69771"/>
    <lineage>
        <taxon>Eukaryota</taxon>
        <taxon>Fungi</taxon>
        <taxon>Dikarya</taxon>
        <taxon>Ascomycota</taxon>
        <taxon>Pezizomycotina</taxon>
        <taxon>Eurotiomycetes</taxon>
        <taxon>Eurotiomycetidae</taxon>
        <taxon>Eurotiales</taxon>
        <taxon>Aspergillaceae</taxon>
        <taxon>Penicillium</taxon>
    </lineage>
</organism>
<dbReference type="SUPFAM" id="SSF51735">
    <property type="entry name" value="NAD(P)-binding Rossmann-fold domains"/>
    <property type="match status" value="1"/>
</dbReference>
<dbReference type="SUPFAM" id="SSF48179">
    <property type="entry name" value="6-phosphogluconate dehydrogenase C-terminal domain-like"/>
    <property type="match status" value="1"/>
</dbReference>
<sequence length="300" mass="32048">MAETKTSALCMLGCGNLGGAILDSLLNSTQGEPLFTRYIACVCSEGSKQKLKERFSGHLDTLSIYRGDNVKAVQESDVIILGVDPANIEKVVTQHSLREALQDKLLISIAAGWTRHKLEQTIYGSETTAANNSGRVWVVRALPNIAAQASQSLTAIEVSEPTLPEQYFQVTTAIFEKIGRAVHIEPRLMHAATAVGGSTPAFFAVICDALIDAAVAVGVPRGLAHTMIFQSMQGTVTMLQGGMHPAVLKDQGTSPEGCTIGGLMVMEEAGVRGHVGRALREAATLARLMETTEHVNDTRH</sequence>
<dbReference type="InterPro" id="IPR000304">
    <property type="entry name" value="Pyrroline-COOH_reductase"/>
</dbReference>
<dbReference type="GO" id="GO:0055129">
    <property type="term" value="P:L-proline biosynthetic process"/>
    <property type="evidence" value="ECO:0007669"/>
    <property type="project" value="TreeGrafter"/>
</dbReference>
<dbReference type="Proteomes" id="UP000191522">
    <property type="component" value="Unassembled WGS sequence"/>
</dbReference>
<dbReference type="GO" id="GO:0004735">
    <property type="term" value="F:pyrroline-5-carboxylate reductase activity"/>
    <property type="evidence" value="ECO:0007669"/>
    <property type="project" value="InterPro"/>
</dbReference>
<proteinExistence type="inferred from homology"/>
<keyword evidence="8" id="KW-1185">Reference proteome</keyword>
<dbReference type="EMBL" id="MDYL01000006">
    <property type="protein sequence ID" value="OQD75787.1"/>
    <property type="molecule type" value="Genomic_DNA"/>
</dbReference>
<feature type="binding site" evidence="4">
    <location>
        <position position="69"/>
    </location>
    <ligand>
        <name>NADPH</name>
        <dbReference type="ChEBI" id="CHEBI:57783"/>
    </ligand>
</feature>
<dbReference type="OrthoDB" id="10263291at2759"/>
<dbReference type="PANTHER" id="PTHR11645">
    <property type="entry name" value="PYRROLINE-5-CARBOXYLATE REDUCTASE"/>
    <property type="match status" value="1"/>
</dbReference>
<evidence type="ECO:0000313" key="7">
    <source>
        <dbReference type="EMBL" id="OQD75787.1"/>
    </source>
</evidence>
<dbReference type="PANTHER" id="PTHR11645:SF27">
    <property type="entry name" value="HYPOTHETICAL PYRROLINE-5-CARBOXYLATE REDUCTASE (EUROFUNG)"/>
    <property type="match status" value="1"/>
</dbReference>
<dbReference type="InterPro" id="IPR036291">
    <property type="entry name" value="NAD(P)-bd_dom_sf"/>
</dbReference>
<dbReference type="Gene3D" id="3.40.50.720">
    <property type="entry name" value="NAD(P)-binding Rossmann-like Domain"/>
    <property type="match status" value="1"/>
</dbReference>
<protein>
    <recommendedName>
        <fullName evidence="9">Pyrroline-5-carboxylate reductase</fullName>
    </recommendedName>
</protein>
<evidence type="ECO:0000256" key="3">
    <source>
        <dbReference type="ARBA" id="ARBA00023002"/>
    </source>
</evidence>
<dbReference type="Gene3D" id="1.10.3730.10">
    <property type="entry name" value="ProC C-terminal domain-like"/>
    <property type="match status" value="1"/>
</dbReference>
<evidence type="ECO:0000256" key="2">
    <source>
        <dbReference type="ARBA" id="ARBA00022857"/>
    </source>
</evidence>
<dbReference type="InterPro" id="IPR029036">
    <property type="entry name" value="P5CR_dimer"/>
</dbReference>
<feature type="domain" description="Pyrroline-5-carboxylate reductase catalytic N-terminal" evidence="5">
    <location>
        <begin position="10"/>
        <end position="112"/>
    </location>
</feature>
<evidence type="ECO:0000259" key="5">
    <source>
        <dbReference type="Pfam" id="PF03807"/>
    </source>
</evidence>
<dbReference type="Pfam" id="PF03807">
    <property type="entry name" value="F420_oxidored"/>
    <property type="match status" value="1"/>
</dbReference>
<evidence type="ECO:0000313" key="8">
    <source>
        <dbReference type="Proteomes" id="UP000191522"/>
    </source>
</evidence>
<evidence type="ECO:0000259" key="6">
    <source>
        <dbReference type="Pfam" id="PF14748"/>
    </source>
</evidence>
<comment type="caution">
    <text evidence="7">The sequence shown here is derived from an EMBL/GenBank/DDBJ whole genome shotgun (WGS) entry which is preliminary data.</text>
</comment>
<dbReference type="FunFam" id="1.10.3730.10:FF:000001">
    <property type="entry name" value="Pyrroline-5-carboxylate reductase"/>
    <property type="match status" value="1"/>
</dbReference>
<feature type="binding site" evidence="4">
    <location>
        <begin position="12"/>
        <end position="17"/>
    </location>
    <ligand>
        <name>NADP(+)</name>
        <dbReference type="ChEBI" id="CHEBI:58349"/>
    </ligand>
</feature>
<feature type="domain" description="Pyrroline-5-carboxylate reductase dimerisation" evidence="6">
    <location>
        <begin position="187"/>
        <end position="286"/>
    </location>
</feature>
<dbReference type="HAMAP" id="MF_01925">
    <property type="entry name" value="P5C_reductase"/>
    <property type="match status" value="1"/>
</dbReference>
<dbReference type="STRING" id="69771.A0A1V6PGD5"/>
<dbReference type="OMA" id="PHIENLQ"/>
<evidence type="ECO:0000256" key="4">
    <source>
        <dbReference type="PIRSR" id="PIRSR000193-1"/>
    </source>
</evidence>
<gene>
    <name evidence="7" type="ORF">PENDEC_c006G05000</name>
</gene>
<comment type="similarity">
    <text evidence="1">Belongs to the pyrroline-5-carboxylate reductase family.</text>
</comment>
<accession>A0A1V6PGD5</accession>
<dbReference type="PIRSF" id="PIRSF000193">
    <property type="entry name" value="Pyrrol-5-carb_rd"/>
    <property type="match status" value="1"/>
</dbReference>
<reference evidence="8" key="1">
    <citation type="journal article" date="2017" name="Nat. Microbiol.">
        <title>Global analysis of biosynthetic gene clusters reveals vast potential of secondary metabolite production in Penicillium species.</title>
        <authorList>
            <person name="Nielsen J.C."/>
            <person name="Grijseels S."/>
            <person name="Prigent S."/>
            <person name="Ji B."/>
            <person name="Dainat J."/>
            <person name="Nielsen K.F."/>
            <person name="Frisvad J.C."/>
            <person name="Workman M."/>
            <person name="Nielsen J."/>
        </authorList>
    </citation>
    <scope>NUCLEOTIDE SEQUENCE [LARGE SCALE GENOMIC DNA]</scope>
    <source>
        <strain evidence="8">IBT 11843</strain>
    </source>
</reference>
<evidence type="ECO:0000256" key="1">
    <source>
        <dbReference type="ARBA" id="ARBA00005525"/>
    </source>
</evidence>
<dbReference type="InterPro" id="IPR028939">
    <property type="entry name" value="P5C_Rdtase_cat_N"/>
</dbReference>
<dbReference type="NCBIfam" id="TIGR00112">
    <property type="entry name" value="proC"/>
    <property type="match status" value="1"/>
</dbReference>
<name>A0A1V6PGD5_PENDC</name>
<dbReference type="Pfam" id="PF14748">
    <property type="entry name" value="P5CR_dimer"/>
    <property type="match status" value="1"/>
</dbReference>
<keyword evidence="3" id="KW-0560">Oxidoreductase</keyword>
<dbReference type="InterPro" id="IPR008927">
    <property type="entry name" value="6-PGluconate_DH-like_C_sf"/>
</dbReference>
<keyword evidence="2 4" id="KW-0521">NADP</keyword>
<evidence type="ECO:0008006" key="9">
    <source>
        <dbReference type="Google" id="ProtNLM"/>
    </source>
</evidence>
<dbReference type="AlphaFoldDB" id="A0A1V6PGD5"/>